<protein>
    <submittedName>
        <fullName evidence="2">Uncharacterized protein</fullName>
    </submittedName>
</protein>
<dbReference type="STRING" id="139420.A0A371CK41"/>
<name>A0A371CK41_9APHY</name>
<sequence length="253" mass="28234">MSFFPRRVLLVAAVIVLPPAALAYRTITRLEAKYPRRCPDALSTDALRSTPNPATHHTPYADIDVYTARVPAAGLRLDSDASKSGTYSLEEAWARTFFQSPFLRAEGRLLAFSRSPGDCGEHGFHEGQRLLNVAFEVRRPPTSGKPLLVSWKMPDGAVAFFRRIGAYGYPWRLLSGGREEFAVGEVDPEGMVEVGFSSAHDYETVKEEGDAQKTVPRWSARLHRAYALLLLDERAEAIRRRARDAGLKDLDQM</sequence>
<feature type="chain" id="PRO_5016812636" evidence="1">
    <location>
        <begin position="24"/>
        <end position="253"/>
    </location>
</feature>
<reference evidence="2 3" key="1">
    <citation type="journal article" date="2018" name="Biotechnol. Biofuels">
        <title>Integrative visual omics of the white-rot fungus Polyporus brumalis exposes the biotechnological potential of its oxidative enzymes for delignifying raw plant biomass.</title>
        <authorList>
            <person name="Miyauchi S."/>
            <person name="Rancon A."/>
            <person name="Drula E."/>
            <person name="Hage H."/>
            <person name="Chaduli D."/>
            <person name="Favel A."/>
            <person name="Grisel S."/>
            <person name="Henrissat B."/>
            <person name="Herpoel-Gimbert I."/>
            <person name="Ruiz-Duenas F.J."/>
            <person name="Chevret D."/>
            <person name="Hainaut M."/>
            <person name="Lin J."/>
            <person name="Wang M."/>
            <person name="Pangilinan J."/>
            <person name="Lipzen A."/>
            <person name="Lesage-Meessen L."/>
            <person name="Navarro D."/>
            <person name="Riley R."/>
            <person name="Grigoriev I.V."/>
            <person name="Zhou S."/>
            <person name="Raouche S."/>
            <person name="Rosso M.N."/>
        </authorList>
    </citation>
    <scope>NUCLEOTIDE SEQUENCE [LARGE SCALE GENOMIC DNA]</scope>
    <source>
        <strain evidence="2 3">BRFM 1820</strain>
    </source>
</reference>
<gene>
    <name evidence="2" type="ORF">OH76DRAFT_1412866</name>
</gene>
<organism evidence="2 3">
    <name type="scientific">Lentinus brumalis</name>
    <dbReference type="NCBI Taxonomy" id="2498619"/>
    <lineage>
        <taxon>Eukaryota</taxon>
        <taxon>Fungi</taxon>
        <taxon>Dikarya</taxon>
        <taxon>Basidiomycota</taxon>
        <taxon>Agaricomycotina</taxon>
        <taxon>Agaricomycetes</taxon>
        <taxon>Polyporales</taxon>
        <taxon>Polyporaceae</taxon>
        <taxon>Lentinus</taxon>
    </lineage>
</organism>
<dbReference type="OrthoDB" id="4480078at2759"/>
<evidence type="ECO:0000313" key="2">
    <source>
        <dbReference type="EMBL" id="RDX40643.1"/>
    </source>
</evidence>
<proteinExistence type="predicted"/>
<accession>A0A371CK41</accession>
<evidence type="ECO:0000256" key="1">
    <source>
        <dbReference type="SAM" id="SignalP"/>
    </source>
</evidence>
<keyword evidence="1" id="KW-0732">Signal</keyword>
<feature type="signal peptide" evidence="1">
    <location>
        <begin position="1"/>
        <end position="23"/>
    </location>
</feature>
<evidence type="ECO:0000313" key="3">
    <source>
        <dbReference type="Proteomes" id="UP000256964"/>
    </source>
</evidence>
<dbReference type="EMBL" id="KZ857544">
    <property type="protein sequence ID" value="RDX40643.1"/>
    <property type="molecule type" value="Genomic_DNA"/>
</dbReference>
<keyword evidence="3" id="KW-1185">Reference proteome</keyword>
<dbReference type="Proteomes" id="UP000256964">
    <property type="component" value="Unassembled WGS sequence"/>
</dbReference>
<dbReference type="AlphaFoldDB" id="A0A371CK41"/>